<feature type="region of interest" description="Disordered" evidence="1">
    <location>
        <begin position="67"/>
        <end position="87"/>
    </location>
</feature>
<accession>A0A225VAQ8</accession>
<reference evidence="3" key="1">
    <citation type="submission" date="2017-03" db="EMBL/GenBank/DDBJ databases">
        <title>Phytopthora megakarya and P. palmivora, two closely related causual agents of cacao black pod achieved similar genome size and gene model numbers by different mechanisms.</title>
        <authorList>
            <person name="Ali S."/>
            <person name="Shao J."/>
            <person name="Larry D.J."/>
            <person name="Kronmiller B."/>
            <person name="Shen D."/>
            <person name="Strem M.D."/>
            <person name="Melnick R.L."/>
            <person name="Guiltinan M.J."/>
            <person name="Tyler B.M."/>
            <person name="Meinhardt L.W."/>
            <person name="Bailey B.A."/>
        </authorList>
    </citation>
    <scope>NUCLEOTIDE SEQUENCE [LARGE SCALE GENOMIC DNA]</scope>
    <source>
        <strain evidence="3">zdho120</strain>
    </source>
</reference>
<dbReference type="OrthoDB" id="10257153at2759"/>
<evidence type="ECO:0000256" key="1">
    <source>
        <dbReference type="SAM" id="MobiDB-lite"/>
    </source>
</evidence>
<organism evidence="2 3">
    <name type="scientific">Phytophthora megakarya</name>
    <dbReference type="NCBI Taxonomy" id="4795"/>
    <lineage>
        <taxon>Eukaryota</taxon>
        <taxon>Sar</taxon>
        <taxon>Stramenopiles</taxon>
        <taxon>Oomycota</taxon>
        <taxon>Peronosporomycetes</taxon>
        <taxon>Peronosporales</taxon>
        <taxon>Peronosporaceae</taxon>
        <taxon>Phytophthora</taxon>
    </lineage>
</organism>
<keyword evidence="3" id="KW-1185">Reference proteome</keyword>
<sequence length="459" mass="50517">MRCWSFHTVALASGTAEKEAAAKRELVNRLSEDASLANWTRGCSYRVVRRAELEELVQVRYAEELKATRREQKAEEEGEGDADEEKEDVVAVAVTPPLLALAFQRFVSQEKREFLQYQQTGEEDAQEKTEVVTGEENTQTPLRVYLLVDYPSSLPEIDALLRLGEVGSASQVTDGPEKLPLLPLIDGVVLVADLAARSRNKSGTRAVKQNSGNLVETSVFQTANTVVKAFYDASQVGGVEWSDFIFTNLDCCNPDTSVVKPSEDLEQELIATIEMIAAQKFSFKNWVGSTKFSVIPSFADNGEDGNDALYNTYESKLSGVFPSSIGVSTVLFAIADAVATTSGPPTTIPIVTCQNKQTDLFQIEEFLEHGDLIASRVADALLYHEALNAKGNPYLLPNGNHRIDDIERAIWRQSDLPGVGNDGRKAMPKAPELSEAERSVRNTELATFYMSQRFTSLTS</sequence>
<dbReference type="Proteomes" id="UP000198211">
    <property type="component" value="Unassembled WGS sequence"/>
</dbReference>
<evidence type="ECO:0000313" key="2">
    <source>
        <dbReference type="EMBL" id="OWZ01540.1"/>
    </source>
</evidence>
<dbReference type="AlphaFoldDB" id="A0A225VAQ8"/>
<gene>
    <name evidence="2" type="ORF">PHMEG_00027046</name>
</gene>
<evidence type="ECO:0000313" key="3">
    <source>
        <dbReference type="Proteomes" id="UP000198211"/>
    </source>
</evidence>
<name>A0A225VAQ8_9STRA</name>
<proteinExistence type="predicted"/>
<dbReference type="EMBL" id="NBNE01006774">
    <property type="protein sequence ID" value="OWZ01540.1"/>
    <property type="molecule type" value="Genomic_DNA"/>
</dbReference>
<feature type="region of interest" description="Disordered" evidence="1">
    <location>
        <begin position="417"/>
        <end position="437"/>
    </location>
</feature>
<dbReference type="STRING" id="4795.A0A225VAQ8"/>
<comment type="caution">
    <text evidence="2">The sequence shown here is derived from an EMBL/GenBank/DDBJ whole genome shotgun (WGS) entry which is preliminary data.</text>
</comment>
<protein>
    <submittedName>
        <fullName evidence="2">Uncharacterized protein</fullName>
    </submittedName>
</protein>
<feature type="compositionally biased region" description="Acidic residues" evidence="1">
    <location>
        <begin position="76"/>
        <end position="87"/>
    </location>
</feature>